<evidence type="ECO:0000313" key="5">
    <source>
        <dbReference type="WBParaSite" id="nRc.2.0.1.t37348-RA"/>
    </source>
</evidence>
<dbReference type="SMART" id="SM00408">
    <property type="entry name" value="IGc2"/>
    <property type="match status" value="11"/>
</dbReference>
<dbReference type="InterPro" id="IPR003598">
    <property type="entry name" value="Ig_sub2"/>
</dbReference>
<feature type="domain" description="Ig-like" evidence="3">
    <location>
        <begin position="234"/>
        <end position="318"/>
    </location>
</feature>
<feature type="domain" description="Ig-like" evidence="3">
    <location>
        <begin position="695"/>
        <end position="784"/>
    </location>
</feature>
<feature type="domain" description="Ig-like" evidence="3">
    <location>
        <begin position="56"/>
        <end position="138"/>
    </location>
</feature>
<dbReference type="Pfam" id="PF13895">
    <property type="entry name" value="Ig_2"/>
    <property type="match status" value="1"/>
</dbReference>
<feature type="domain" description="Ig-like" evidence="3">
    <location>
        <begin position="788"/>
        <end position="876"/>
    </location>
</feature>
<accession>A0A915KEW4</accession>
<dbReference type="PANTHER" id="PTHR10075:SF100">
    <property type="entry name" value="FASCICLIN-2"/>
    <property type="match status" value="1"/>
</dbReference>
<dbReference type="FunFam" id="2.60.40.10:FF:000503">
    <property type="entry name" value="Hemicentin 1"/>
    <property type="match status" value="2"/>
</dbReference>
<dbReference type="GO" id="GO:0007411">
    <property type="term" value="P:axon guidance"/>
    <property type="evidence" value="ECO:0007669"/>
    <property type="project" value="TreeGrafter"/>
</dbReference>
<dbReference type="SUPFAM" id="SSF48726">
    <property type="entry name" value="Immunoglobulin"/>
    <property type="match status" value="13"/>
</dbReference>
<feature type="domain" description="Ig-like" evidence="3">
    <location>
        <begin position="884"/>
        <end position="973"/>
    </location>
</feature>
<evidence type="ECO:0000256" key="2">
    <source>
        <dbReference type="ARBA" id="ARBA00023319"/>
    </source>
</evidence>
<dbReference type="GO" id="GO:0098632">
    <property type="term" value="F:cell-cell adhesion mediator activity"/>
    <property type="evidence" value="ECO:0007669"/>
    <property type="project" value="TreeGrafter"/>
</dbReference>
<proteinExistence type="predicted"/>
<dbReference type="Pfam" id="PF07679">
    <property type="entry name" value="I-set"/>
    <property type="match status" value="8"/>
</dbReference>
<dbReference type="InterPro" id="IPR036179">
    <property type="entry name" value="Ig-like_dom_sf"/>
</dbReference>
<dbReference type="FunFam" id="2.60.40.10:FF:000130">
    <property type="entry name" value="Hemicentin 1"/>
    <property type="match status" value="1"/>
</dbReference>
<dbReference type="PROSITE" id="PS50835">
    <property type="entry name" value="IG_LIKE"/>
    <property type="match status" value="11"/>
</dbReference>
<dbReference type="GO" id="GO:0007156">
    <property type="term" value="P:homophilic cell adhesion via plasma membrane adhesion molecules"/>
    <property type="evidence" value="ECO:0007669"/>
    <property type="project" value="TreeGrafter"/>
</dbReference>
<dbReference type="Gene3D" id="2.60.40.10">
    <property type="entry name" value="Immunoglobulins"/>
    <property type="match status" value="13"/>
</dbReference>
<dbReference type="WBParaSite" id="nRc.2.0.1.t37348-RA">
    <property type="protein sequence ID" value="nRc.2.0.1.t37348-RA"/>
    <property type="gene ID" value="nRc.2.0.1.g37348"/>
</dbReference>
<dbReference type="SMART" id="SM00409">
    <property type="entry name" value="IG"/>
    <property type="match status" value="12"/>
</dbReference>
<feature type="domain" description="Ig-like" evidence="3">
    <location>
        <begin position="145"/>
        <end position="217"/>
    </location>
</feature>
<dbReference type="SMART" id="SM00406">
    <property type="entry name" value="IGv"/>
    <property type="match status" value="3"/>
</dbReference>
<dbReference type="Proteomes" id="UP000887565">
    <property type="component" value="Unplaced"/>
</dbReference>
<reference evidence="5" key="1">
    <citation type="submission" date="2022-11" db="UniProtKB">
        <authorList>
            <consortium name="WormBaseParasite"/>
        </authorList>
    </citation>
    <scope>IDENTIFICATION</scope>
</reference>
<feature type="domain" description="Ig-like" evidence="3">
    <location>
        <begin position="419"/>
        <end position="505"/>
    </location>
</feature>
<dbReference type="InterPro" id="IPR013106">
    <property type="entry name" value="Ig_V-set"/>
</dbReference>
<dbReference type="CDD" id="cd00096">
    <property type="entry name" value="Ig"/>
    <property type="match status" value="3"/>
</dbReference>
<dbReference type="OMA" id="NRMTRIF"/>
<dbReference type="Pfam" id="PF13927">
    <property type="entry name" value="Ig_3"/>
    <property type="match status" value="3"/>
</dbReference>
<evidence type="ECO:0000256" key="1">
    <source>
        <dbReference type="ARBA" id="ARBA00023157"/>
    </source>
</evidence>
<dbReference type="GO" id="GO:0005886">
    <property type="term" value="C:plasma membrane"/>
    <property type="evidence" value="ECO:0007669"/>
    <property type="project" value="TreeGrafter"/>
</dbReference>
<dbReference type="InterPro" id="IPR003599">
    <property type="entry name" value="Ig_sub"/>
</dbReference>
<keyword evidence="2" id="KW-0393">Immunoglobulin domain</keyword>
<feature type="domain" description="Ig-like" evidence="3">
    <location>
        <begin position="326"/>
        <end position="414"/>
    </location>
</feature>
<sequence length="1093" mass="120373">DGLNFSPPRNVKLTDDDQILQIFAAEIQNAGFYTCVVENKIGRIEKDFLVRIQGPPKVQKSDLFVEVHENDTITLECPGNGENVRHQWTKSGQPIISHNVHESYDGKKLKITKAQPANGGFYTCLMENQAGKVAVDLSVIVLVPPQVDAASVVEAPVGQYVNISCNANGHPQPKITWSKNGGNVPMNVELFSSGSTSVLQIFSDHESDDIYTCLASNKAGKFGKDILFKKTSRPSLVKFTDQVKVVEGEPVTLKCQIDAGKPYPEVKWLKNLHPISSLVPNAPRNKEHHLLIAKVNLTDSGDYTCLASNKFGHSRVVTKLLVLSPPTIDNIENTVNVIENQSISISCPVKGNPAPVVAWYKNGDKISSARKFGEKYRINDDSLLINHVQVSDNGRYSCEAQNEAGFARSDFLVDVYVKPRFRHPSHQDLLVVEGQRLILNCDFDSNPRAQIIWLKAGRPLNESIENSIRSPMGHRLMVPNVRITDSGTYSCLAKNAAGEKEATFNVIVAVLPKLTRPVDQNPQVIIGQSVSLECPISAVPEAKIIWHKNGEVVEKLRNRLKITDDNTLVINRVEPADQGRYECEASNEAGKFDVEFIMDVLAPPAFKAKTVDYEVVEGRSVTLDCAVNTVLKPSFLWIKSNSSILSGGNVMLSNGGQHLIILKSRASDAGKYICRSTNFAGTTEIQITLKVLIPPKIDLSNVVGNPLAKLNQSVTLECPASGYPVPIIKWYRDRKLIHRTDDRYVLSSNNQTIKLMNVQSADAGIYSCLAENKAGKIEQEYSLEVLLPPVLLKPQESTNITLTEGESLSMTCPISLDGPLPEILWMKDGAQLSVDSVGDLRMSSDNRRLYLRQTKVSDSAVYTCIATNRAGESYLTFQVDVISPPIIDETRNEPYTKAVPGQNVVLWCVATAKPPPSIKWFKDGKELLPNQDSEINISPDRNSLTFASIKTVHNGHYTCIAENPAGRRELGLTVKILLPPSVKLSAPQTSIKLGHSGVLMCEVTGFPEPNVTWSKNGRTLDLLDNSWRLSLPPEIRRSGLKLHIRIAVGQDVTLHCEASGKSIPKLVWYKDGRILSSSTNVEVASVGQFVRVS</sequence>
<dbReference type="FunFam" id="2.60.40.10:FF:000107">
    <property type="entry name" value="Myosin, light chain kinase a"/>
    <property type="match status" value="1"/>
</dbReference>
<dbReference type="InterPro" id="IPR013098">
    <property type="entry name" value="Ig_I-set"/>
</dbReference>
<evidence type="ECO:0000259" key="3">
    <source>
        <dbReference type="PROSITE" id="PS50835"/>
    </source>
</evidence>
<dbReference type="FunFam" id="2.60.40.10:FF:000032">
    <property type="entry name" value="palladin isoform X1"/>
    <property type="match status" value="2"/>
</dbReference>
<dbReference type="GO" id="GO:0070593">
    <property type="term" value="P:dendrite self-avoidance"/>
    <property type="evidence" value="ECO:0007669"/>
    <property type="project" value="TreeGrafter"/>
</dbReference>
<name>A0A915KEW4_ROMCU</name>
<keyword evidence="4" id="KW-1185">Reference proteome</keyword>
<protein>
    <submittedName>
        <fullName evidence="5">Ig-like domain-containing protein</fullName>
    </submittedName>
</protein>
<dbReference type="InterPro" id="IPR007110">
    <property type="entry name" value="Ig-like_dom"/>
</dbReference>
<keyword evidence="1" id="KW-1015">Disulfide bond</keyword>
<dbReference type="PANTHER" id="PTHR10075">
    <property type="entry name" value="BASIGIN RELATED"/>
    <property type="match status" value="1"/>
</dbReference>
<organism evidence="4 5">
    <name type="scientific">Romanomermis culicivorax</name>
    <name type="common">Nematode worm</name>
    <dbReference type="NCBI Taxonomy" id="13658"/>
    <lineage>
        <taxon>Eukaryota</taxon>
        <taxon>Metazoa</taxon>
        <taxon>Ecdysozoa</taxon>
        <taxon>Nematoda</taxon>
        <taxon>Enoplea</taxon>
        <taxon>Dorylaimia</taxon>
        <taxon>Mermithida</taxon>
        <taxon>Mermithoidea</taxon>
        <taxon>Mermithidae</taxon>
        <taxon>Romanomermis</taxon>
    </lineage>
</organism>
<evidence type="ECO:0000313" key="4">
    <source>
        <dbReference type="Proteomes" id="UP000887565"/>
    </source>
</evidence>
<feature type="domain" description="Ig-like" evidence="3">
    <location>
        <begin position="980"/>
        <end position="1059"/>
    </location>
</feature>
<dbReference type="InterPro" id="IPR013783">
    <property type="entry name" value="Ig-like_fold"/>
</dbReference>
<feature type="domain" description="Ig-like" evidence="3">
    <location>
        <begin position="512"/>
        <end position="595"/>
    </location>
</feature>
<dbReference type="AlphaFoldDB" id="A0A915KEW4"/>
<feature type="domain" description="Ig-like" evidence="3">
    <location>
        <begin position="604"/>
        <end position="688"/>
    </location>
</feature>
<dbReference type="GO" id="GO:0030424">
    <property type="term" value="C:axon"/>
    <property type="evidence" value="ECO:0007669"/>
    <property type="project" value="TreeGrafter"/>
</dbReference>